<protein>
    <submittedName>
        <fullName evidence="1">Uncharacterized protein</fullName>
    </submittedName>
</protein>
<proteinExistence type="predicted"/>
<accession>A0A2T0LP84</accession>
<comment type="caution">
    <text evidence="1">The sequence shown here is derived from an EMBL/GenBank/DDBJ whole genome shotgun (WGS) entry which is preliminary data.</text>
</comment>
<keyword evidence="2" id="KW-1185">Reference proteome</keyword>
<sequence length="88" mass="9249">MKDMATRKVTLSLDAGALEFAERAAKAHGVSVSSWLSKAARREAVRTGYWAGSGARAGGGEHTEHAAALARADEQEVATALERLRAQG</sequence>
<evidence type="ECO:0000313" key="2">
    <source>
        <dbReference type="Proteomes" id="UP000238362"/>
    </source>
</evidence>
<name>A0A2T0LP84_9PSEU</name>
<evidence type="ECO:0000313" key="1">
    <source>
        <dbReference type="EMBL" id="PRX45045.1"/>
    </source>
</evidence>
<reference evidence="1 2" key="1">
    <citation type="submission" date="2018-03" db="EMBL/GenBank/DDBJ databases">
        <title>Genomic Encyclopedia of Type Strains, Phase III (KMG-III): the genomes of soil and plant-associated and newly described type strains.</title>
        <authorList>
            <person name="Whitman W."/>
        </authorList>
    </citation>
    <scope>NUCLEOTIDE SEQUENCE [LARGE SCALE GENOMIC DNA]</scope>
    <source>
        <strain evidence="1 2">CGMCC 4.7125</strain>
    </source>
</reference>
<dbReference type="AlphaFoldDB" id="A0A2T0LP84"/>
<organism evidence="1 2">
    <name type="scientific">Prauserella shujinwangii</name>
    <dbReference type="NCBI Taxonomy" id="1453103"/>
    <lineage>
        <taxon>Bacteria</taxon>
        <taxon>Bacillati</taxon>
        <taxon>Actinomycetota</taxon>
        <taxon>Actinomycetes</taxon>
        <taxon>Pseudonocardiales</taxon>
        <taxon>Pseudonocardiaceae</taxon>
        <taxon>Prauserella</taxon>
    </lineage>
</organism>
<dbReference type="Proteomes" id="UP000238362">
    <property type="component" value="Unassembled WGS sequence"/>
</dbReference>
<dbReference type="EMBL" id="PVNH01000010">
    <property type="protein sequence ID" value="PRX45045.1"/>
    <property type="molecule type" value="Genomic_DNA"/>
</dbReference>
<gene>
    <name evidence="1" type="ORF">B0I33_110144</name>
</gene>